<keyword evidence="4" id="KW-1185">Reference proteome</keyword>
<accession>A0ABX9K3R5</accession>
<evidence type="ECO:0000313" key="4">
    <source>
        <dbReference type="Proteomes" id="UP000256345"/>
    </source>
</evidence>
<dbReference type="NCBIfam" id="TIGR02646">
    <property type="entry name" value="retron system putative HNH endonuclease"/>
    <property type="match status" value="1"/>
</dbReference>
<proteinExistence type="predicted"/>
<organism evidence="3 4">
    <name type="scientific">Archangium gephyra</name>
    <dbReference type="NCBI Taxonomy" id="48"/>
    <lineage>
        <taxon>Bacteria</taxon>
        <taxon>Pseudomonadati</taxon>
        <taxon>Myxococcota</taxon>
        <taxon>Myxococcia</taxon>
        <taxon>Myxococcales</taxon>
        <taxon>Cystobacterineae</taxon>
        <taxon>Archangiaceae</taxon>
        <taxon>Archangium</taxon>
    </lineage>
</organism>
<gene>
    <name evidence="3" type="ORF">ATI61_104116</name>
</gene>
<dbReference type="InterPro" id="IPR013467">
    <property type="entry name" value="HNH78-like"/>
</dbReference>
<evidence type="ECO:0000256" key="1">
    <source>
        <dbReference type="SAM" id="MobiDB-lite"/>
    </source>
</evidence>
<dbReference type="PROSITE" id="PS00028">
    <property type="entry name" value="ZINC_FINGER_C2H2_1"/>
    <property type="match status" value="1"/>
</dbReference>
<feature type="domain" description="C2H2-type" evidence="2">
    <location>
        <begin position="54"/>
        <end position="75"/>
    </location>
</feature>
<reference evidence="3 4" key="1">
    <citation type="submission" date="2018-08" db="EMBL/GenBank/DDBJ databases">
        <title>Genomic Encyclopedia of Archaeal and Bacterial Type Strains, Phase II (KMG-II): from individual species to whole genera.</title>
        <authorList>
            <person name="Goeker M."/>
        </authorList>
    </citation>
    <scope>NUCLEOTIDE SEQUENCE [LARGE SCALE GENOMIC DNA]</scope>
    <source>
        <strain evidence="3 4">DSM 2261</strain>
    </source>
</reference>
<feature type="region of interest" description="Disordered" evidence="1">
    <location>
        <begin position="199"/>
        <end position="218"/>
    </location>
</feature>
<dbReference type="RefSeq" id="WP_053066264.1">
    <property type="nucleotide sequence ID" value="NZ_CP011509.1"/>
</dbReference>
<dbReference type="EMBL" id="QUMU01000004">
    <property type="protein sequence ID" value="REG32826.1"/>
    <property type="molecule type" value="Genomic_DNA"/>
</dbReference>
<evidence type="ECO:0000313" key="3">
    <source>
        <dbReference type="EMBL" id="REG32826.1"/>
    </source>
</evidence>
<dbReference type="Proteomes" id="UP000256345">
    <property type="component" value="Unassembled WGS sequence"/>
</dbReference>
<comment type="caution">
    <text evidence="3">The sequence shown here is derived from an EMBL/GenBank/DDBJ whole genome shotgun (WGS) entry which is preliminary data.</text>
</comment>
<dbReference type="Gene3D" id="1.10.30.50">
    <property type="match status" value="1"/>
</dbReference>
<name>A0ABX9K3R5_9BACT</name>
<dbReference type="InterPro" id="IPR013087">
    <property type="entry name" value="Znf_C2H2_type"/>
</dbReference>
<protein>
    <submittedName>
        <fullName evidence="3">Uncharacterized protein (TIGR02646 family)</fullName>
    </submittedName>
</protein>
<sequence length="218" mass="24223">MRPIIKGAEPAEFAAWKKRRATHKQPPWDSTEEDWLKAKSQVKEALLNEQGFVCCYCEQRIEYSNAHIEHLESRHTAPKRVFDHANLLASCTKKSHCGSLKGSKALRVHPLMPDCREHFVFTSNGNVRPTDNPARRSVAEEAITVLGLGISTLNAQRKSAITGFTQALNGMDPEQAREALSRIDTRDEQGQNRPFASAILSVFSPRPPTHATPNTSGA</sequence>
<evidence type="ECO:0000259" key="2">
    <source>
        <dbReference type="PROSITE" id="PS00028"/>
    </source>
</evidence>